<dbReference type="GO" id="GO:0005737">
    <property type="term" value="C:cytoplasm"/>
    <property type="evidence" value="ECO:0007669"/>
    <property type="project" value="TreeGrafter"/>
</dbReference>
<dbReference type="AlphaFoldDB" id="A0A7W3IRR6"/>
<accession>A0A7W3IRR6</accession>
<organism evidence="3 4">
    <name type="scientific">Microlunatus kandeliicorticis</name>
    <dbReference type="NCBI Taxonomy" id="1759536"/>
    <lineage>
        <taxon>Bacteria</taxon>
        <taxon>Bacillati</taxon>
        <taxon>Actinomycetota</taxon>
        <taxon>Actinomycetes</taxon>
        <taxon>Propionibacteriales</taxon>
        <taxon>Propionibacteriaceae</taxon>
        <taxon>Microlunatus</taxon>
    </lineage>
</organism>
<dbReference type="InterPro" id="IPR011152">
    <property type="entry name" value="Pesterase_MJ0912"/>
</dbReference>
<dbReference type="PANTHER" id="PTHR42850:SF2">
    <property type="entry name" value="BLL5683 PROTEIN"/>
    <property type="match status" value="1"/>
</dbReference>
<gene>
    <name evidence="3" type="ORF">FHX74_001573</name>
</gene>
<comment type="caution">
    <text evidence="3">The sequence shown here is derived from an EMBL/GenBank/DDBJ whole genome shotgun (WGS) entry which is preliminary data.</text>
</comment>
<dbReference type="RefSeq" id="WP_182559501.1">
    <property type="nucleotide sequence ID" value="NZ_JACGWT010000002.1"/>
</dbReference>
<evidence type="ECO:0000256" key="1">
    <source>
        <dbReference type="ARBA" id="ARBA00008950"/>
    </source>
</evidence>
<dbReference type="InterPro" id="IPR029052">
    <property type="entry name" value="Metallo-depent_PP-like"/>
</dbReference>
<evidence type="ECO:0000259" key="2">
    <source>
        <dbReference type="Pfam" id="PF12850"/>
    </source>
</evidence>
<dbReference type="EMBL" id="JACGWT010000002">
    <property type="protein sequence ID" value="MBA8793968.1"/>
    <property type="molecule type" value="Genomic_DNA"/>
</dbReference>
<keyword evidence="4" id="KW-1185">Reference proteome</keyword>
<feature type="domain" description="Calcineurin-like phosphoesterase" evidence="2">
    <location>
        <begin position="1"/>
        <end position="210"/>
    </location>
</feature>
<protein>
    <submittedName>
        <fullName evidence="3">Putative phosphodiesterase</fullName>
    </submittedName>
</protein>
<dbReference type="PIRSF" id="PIRSF000883">
    <property type="entry name" value="Pesterase_MJ0912"/>
    <property type="match status" value="1"/>
</dbReference>
<sequence length="253" mass="27217">MRVAVFSDVHGNLIALDAVLRAAAADDVEEFWIIGDHVAHGPQPAETLTRIRSLPNVSAVRGNTDRYVLDGSHSDLVPRASASMSLQQVQLLVDSTASHAWTRGAIAATGHAAWLAGLPLETRTVLPDNTPVLLVHASPGRDDGPGITTDQTEQELLEERGLQDCGARLVFTGHTHWPCERRPPGVRVVNVGSVSLPHGQDRGATWTLLSADTAGYSLEHRIEPYDVSAVHDAIDAVRYPGADWLKSKFIAGQ</sequence>
<dbReference type="Pfam" id="PF12850">
    <property type="entry name" value="Metallophos_2"/>
    <property type="match status" value="1"/>
</dbReference>
<dbReference type="GO" id="GO:0016791">
    <property type="term" value="F:phosphatase activity"/>
    <property type="evidence" value="ECO:0007669"/>
    <property type="project" value="TreeGrafter"/>
</dbReference>
<evidence type="ECO:0000313" key="3">
    <source>
        <dbReference type="EMBL" id="MBA8793968.1"/>
    </source>
</evidence>
<dbReference type="Gene3D" id="3.60.21.10">
    <property type="match status" value="1"/>
</dbReference>
<proteinExistence type="inferred from homology"/>
<evidence type="ECO:0000313" key="4">
    <source>
        <dbReference type="Proteomes" id="UP000523079"/>
    </source>
</evidence>
<name>A0A7W3IRR6_9ACTN</name>
<dbReference type="InterPro" id="IPR050126">
    <property type="entry name" value="Ap4A_hydrolase"/>
</dbReference>
<reference evidence="3 4" key="1">
    <citation type="submission" date="2020-07" db="EMBL/GenBank/DDBJ databases">
        <title>Sequencing the genomes of 1000 actinobacteria strains.</title>
        <authorList>
            <person name="Klenk H.-P."/>
        </authorList>
    </citation>
    <scope>NUCLEOTIDE SEQUENCE [LARGE SCALE GENOMIC DNA]</scope>
    <source>
        <strain evidence="3 4">DSM 100723</strain>
    </source>
</reference>
<dbReference type="PANTHER" id="PTHR42850">
    <property type="entry name" value="METALLOPHOSPHOESTERASE"/>
    <property type="match status" value="1"/>
</dbReference>
<dbReference type="Proteomes" id="UP000523079">
    <property type="component" value="Unassembled WGS sequence"/>
</dbReference>
<dbReference type="InterPro" id="IPR024654">
    <property type="entry name" value="Calcineurin-like_PHP_lpxH"/>
</dbReference>
<comment type="similarity">
    <text evidence="1">Belongs to the metallophosphoesterase superfamily. YfcE family.</text>
</comment>
<dbReference type="SUPFAM" id="SSF56300">
    <property type="entry name" value="Metallo-dependent phosphatases"/>
    <property type="match status" value="1"/>
</dbReference>